<feature type="region of interest" description="Disordered" evidence="2">
    <location>
        <begin position="1"/>
        <end position="22"/>
    </location>
</feature>
<proteinExistence type="predicted"/>
<evidence type="ECO:0000256" key="2">
    <source>
        <dbReference type="SAM" id="MobiDB-lite"/>
    </source>
</evidence>
<evidence type="ECO:0000256" key="1">
    <source>
        <dbReference type="SAM" id="Coils"/>
    </source>
</evidence>
<name>A0AAV5MT56_9ROSI</name>
<feature type="region of interest" description="Disordered" evidence="2">
    <location>
        <begin position="64"/>
        <end position="87"/>
    </location>
</feature>
<organism evidence="3 4">
    <name type="scientific">Rubroshorea leprosula</name>
    <dbReference type="NCBI Taxonomy" id="152421"/>
    <lineage>
        <taxon>Eukaryota</taxon>
        <taxon>Viridiplantae</taxon>
        <taxon>Streptophyta</taxon>
        <taxon>Embryophyta</taxon>
        <taxon>Tracheophyta</taxon>
        <taxon>Spermatophyta</taxon>
        <taxon>Magnoliopsida</taxon>
        <taxon>eudicotyledons</taxon>
        <taxon>Gunneridae</taxon>
        <taxon>Pentapetalae</taxon>
        <taxon>rosids</taxon>
        <taxon>malvids</taxon>
        <taxon>Malvales</taxon>
        <taxon>Dipterocarpaceae</taxon>
        <taxon>Rubroshorea</taxon>
    </lineage>
</organism>
<protein>
    <submittedName>
        <fullName evidence="3">Uncharacterized protein</fullName>
    </submittedName>
</protein>
<dbReference type="EMBL" id="BPVZ01000846">
    <property type="protein sequence ID" value="GKV52762.1"/>
    <property type="molecule type" value="Genomic_DNA"/>
</dbReference>
<feature type="coiled-coil region" evidence="1">
    <location>
        <begin position="104"/>
        <end position="131"/>
    </location>
</feature>
<evidence type="ECO:0000313" key="4">
    <source>
        <dbReference type="Proteomes" id="UP001054252"/>
    </source>
</evidence>
<keyword evidence="4" id="KW-1185">Reference proteome</keyword>
<feature type="compositionally biased region" description="Basic and acidic residues" evidence="2">
    <location>
        <begin position="8"/>
        <end position="22"/>
    </location>
</feature>
<keyword evidence="1" id="KW-0175">Coiled coil</keyword>
<gene>
    <name evidence="3" type="ORF">SLEP1_g59329</name>
</gene>
<reference evidence="3 4" key="1">
    <citation type="journal article" date="2021" name="Commun. Biol.">
        <title>The genome of Shorea leprosula (Dipterocarpaceae) highlights the ecological relevance of drought in aseasonal tropical rainforests.</title>
        <authorList>
            <person name="Ng K.K.S."/>
            <person name="Kobayashi M.J."/>
            <person name="Fawcett J.A."/>
            <person name="Hatakeyama M."/>
            <person name="Paape T."/>
            <person name="Ng C.H."/>
            <person name="Ang C.C."/>
            <person name="Tnah L.H."/>
            <person name="Lee C.T."/>
            <person name="Nishiyama T."/>
            <person name="Sese J."/>
            <person name="O'Brien M.J."/>
            <person name="Copetti D."/>
            <person name="Mohd Noor M.I."/>
            <person name="Ong R.C."/>
            <person name="Putra M."/>
            <person name="Sireger I.Z."/>
            <person name="Indrioko S."/>
            <person name="Kosugi Y."/>
            <person name="Izuno A."/>
            <person name="Isagi Y."/>
            <person name="Lee S.L."/>
            <person name="Shimizu K.K."/>
        </authorList>
    </citation>
    <scope>NUCLEOTIDE SEQUENCE [LARGE SCALE GENOMIC DNA]</scope>
    <source>
        <strain evidence="3">214</strain>
    </source>
</reference>
<dbReference type="Proteomes" id="UP001054252">
    <property type="component" value="Unassembled WGS sequence"/>
</dbReference>
<dbReference type="AlphaFoldDB" id="A0AAV5MT56"/>
<sequence length="205" mass="22995">MGTPFEPPTRELKRTREEELAEARRGKMLATADNYTLHHISIGGSRPSGLMANAPQIARQSVLPGHGSRKVAQQNEEPKSINPPAQKQHDTYYVPECYTEVVISKKLDQFRSEMQERLQQMEDNIKAIQRFFVAAPTQFRSCLQANAPIVSPTEPHHDPHGMQGGTNAAAVYSGGPTTLSFPHNEEVKLNLFNRNTHDKFHLCII</sequence>
<comment type="caution">
    <text evidence="3">The sequence shown here is derived from an EMBL/GenBank/DDBJ whole genome shotgun (WGS) entry which is preliminary data.</text>
</comment>
<evidence type="ECO:0000313" key="3">
    <source>
        <dbReference type="EMBL" id="GKV52762.1"/>
    </source>
</evidence>
<accession>A0AAV5MT56</accession>